<feature type="compositionally biased region" description="Basic and acidic residues" evidence="1">
    <location>
        <begin position="1"/>
        <end position="11"/>
    </location>
</feature>
<dbReference type="PANTHER" id="PTHR22617:SF23">
    <property type="entry name" value="CHEMOTAXIS PROTEIN CHEW"/>
    <property type="match status" value="1"/>
</dbReference>
<dbReference type="Proteomes" id="UP000219453">
    <property type="component" value="Unassembled WGS sequence"/>
</dbReference>
<keyword evidence="4" id="KW-1185">Reference proteome</keyword>
<name>A0A285P0N6_NATPI</name>
<dbReference type="InterPro" id="IPR002545">
    <property type="entry name" value="CheW-lke_dom"/>
</dbReference>
<dbReference type="EMBL" id="OBEJ01000002">
    <property type="protein sequence ID" value="SNZ13441.1"/>
    <property type="molecule type" value="Genomic_DNA"/>
</dbReference>
<dbReference type="Gene3D" id="2.40.50.180">
    <property type="entry name" value="CheA-289, Domain 4"/>
    <property type="match status" value="1"/>
</dbReference>
<dbReference type="RefSeq" id="WP_097009073.1">
    <property type="nucleotide sequence ID" value="NZ_OBEJ01000002.1"/>
</dbReference>
<proteinExistence type="predicted"/>
<dbReference type="PROSITE" id="PS50851">
    <property type="entry name" value="CHEW"/>
    <property type="match status" value="1"/>
</dbReference>
<dbReference type="GO" id="GO:0007165">
    <property type="term" value="P:signal transduction"/>
    <property type="evidence" value="ECO:0007669"/>
    <property type="project" value="InterPro"/>
</dbReference>
<dbReference type="PANTHER" id="PTHR22617">
    <property type="entry name" value="CHEMOTAXIS SENSOR HISTIDINE KINASE-RELATED"/>
    <property type="match status" value="1"/>
</dbReference>
<gene>
    <name evidence="3" type="ORF">SAMN06269185_2178</name>
</gene>
<reference evidence="3 4" key="1">
    <citation type="submission" date="2017-09" db="EMBL/GenBank/DDBJ databases">
        <authorList>
            <person name="Ehlers B."/>
            <person name="Leendertz F.H."/>
        </authorList>
    </citation>
    <scope>NUCLEOTIDE SEQUENCE [LARGE SCALE GENOMIC DNA]</scope>
    <source>
        <strain evidence="3 4">DSM 27208</strain>
    </source>
</reference>
<evidence type="ECO:0000256" key="1">
    <source>
        <dbReference type="SAM" id="MobiDB-lite"/>
    </source>
</evidence>
<sequence>MATELPDKLLELDDGGDADGRDPDPQEGEEETEERERFVVFRIGATRYAVGVEAVKSVVDAGEFTRVPRSSDAIEGVIDLRGDITAIIDPRVYLPDAGAGDSAADQRVLVFDRPSDRQGAGIRVDQVTGVESIPVSSIFRRPAPDEGVDASALAHELIRAVISREDEEDRISLLDVEGLVAVAGDT</sequence>
<dbReference type="AlphaFoldDB" id="A0A285P0N6"/>
<dbReference type="InterPro" id="IPR036061">
    <property type="entry name" value="CheW-like_dom_sf"/>
</dbReference>
<evidence type="ECO:0000313" key="3">
    <source>
        <dbReference type="EMBL" id="SNZ13441.1"/>
    </source>
</evidence>
<dbReference type="GO" id="GO:0005829">
    <property type="term" value="C:cytosol"/>
    <property type="evidence" value="ECO:0007669"/>
    <property type="project" value="TreeGrafter"/>
</dbReference>
<dbReference type="OrthoDB" id="115049at2157"/>
<feature type="region of interest" description="Disordered" evidence="1">
    <location>
        <begin position="1"/>
        <end position="36"/>
    </location>
</feature>
<protein>
    <submittedName>
        <fullName evidence="3">Purine-binding chemotaxis protein CheW</fullName>
    </submittedName>
</protein>
<accession>A0A285P0N6</accession>
<feature type="domain" description="CheW-like" evidence="2">
    <location>
        <begin position="35"/>
        <end position="185"/>
    </location>
</feature>
<dbReference type="SMART" id="SM00260">
    <property type="entry name" value="CheW"/>
    <property type="match status" value="1"/>
</dbReference>
<evidence type="ECO:0000313" key="4">
    <source>
        <dbReference type="Proteomes" id="UP000219453"/>
    </source>
</evidence>
<evidence type="ECO:0000259" key="2">
    <source>
        <dbReference type="PROSITE" id="PS50851"/>
    </source>
</evidence>
<organism evidence="3 4">
    <name type="scientific">Natronoarchaeum philippinense</name>
    <dbReference type="NCBI Taxonomy" id="558529"/>
    <lineage>
        <taxon>Archaea</taxon>
        <taxon>Methanobacteriati</taxon>
        <taxon>Methanobacteriota</taxon>
        <taxon>Stenosarchaea group</taxon>
        <taxon>Halobacteria</taxon>
        <taxon>Halobacteriales</taxon>
        <taxon>Natronoarchaeaceae</taxon>
    </lineage>
</organism>
<dbReference type="GO" id="GO:0006935">
    <property type="term" value="P:chemotaxis"/>
    <property type="evidence" value="ECO:0007669"/>
    <property type="project" value="InterPro"/>
</dbReference>
<dbReference type="Gene3D" id="2.30.30.40">
    <property type="entry name" value="SH3 Domains"/>
    <property type="match status" value="1"/>
</dbReference>
<dbReference type="SUPFAM" id="SSF50341">
    <property type="entry name" value="CheW-like"/>
    <property type="match status" value="1"/>
</dbReference>
<dbReference type="Pfam" id="PF01584">
    <property type="entry name" value="CheW"/>
    <property type="match status" value="1"/>
</dbReference>
<dbReference type="InterPro" id="IPR039315">
    <property type="entry name" value="CheW"/>
</dbReference>